<dbReference type="STRING" id="1385519.N801_00365"/>
<dbReference type="PANTHER" id="PTHR12526">
    <property type="entry name" value="GLYCOSYLTRANSFERASE"/>
    <property type="match status" value="1"/>
</dbReference>
<evidence type="ECO:0000256" key="2">
    <source>
        <dbReference type="ARBA" id="ARBA00022679"/>
    </source>
</evidence>
<dbReference type="InterPro" id="IPR001296">
    <property type="entry name" value="Glyco_trans_1"/>
</dbReference>
<evidence type="ECO:0000313" key="6">
    <source>
        <dbReference type="Proteomes" id="UP000030013"/>
    </source>
</evidence>
<dbReference type="Pfam" id="PF00534">
    <property type="entry name" value="Glycos_transf_1"/>
    <property type="match status" value="1"/>
</dbReference>
<dbReference type="Pfam" id="PF13439">
    <property type="entry name" value="Glyco_transf_4"/>
    <property type="match status" value="1"/>
</dbReference>
<evidence type="ECO:0000313" key="5">
    <source>
        <dbReference type="EMBL" id="KGN42255.1"/>
    </source>
</evidence>
<dbReference type="eggNOG" id="COG0438">
    <property type="taxonomic scope" value="Bacteria"/>
</dbReference>
<name>A0A0A0JXR4_9MICO</name>
<dbReference type="Gene3D" id="3.40.50.2000">
    <property type="entry name" value="Glycogen Phosphorylase B"/>
    <property type="match status" value="2"/>
</dbReference>
<evidence type="ECO:0000259" key="3">
    <source>
        <dbReference type="Pfam" id="PF00534"/>
    </source>
</evidence>
<sequence>MRIAMLATSRHPIAEPYAGGQESHTALLARGLRRMGHHVRLYARAGTDPDLADELVPYVDLPALSEVAALDHQLPEPDFLTDHAAFTGAVADLLTRGDVDVVHNQSLHFLPLAFSAALATPVVTTLHTPPFPWMELGVALAGPESAYVCVSRANAGDWTTLPVPARIILNGVEDDGLGPGAGGEHVVWTGRLTPDKGADLAIRAARRAGRRLRLAGPVSDRAWFDEVIAPELGGDVEHVGHLSHAELASLVRASAVSLVTPRWDEPFGLVAAEAAMWGTPVVALDRGGLSEFVTPEIGLLVSADGDDEAVADLLGEAVTRAARLPRWQVHAAARRDLHADRMVDDYAALYRELVLDHGGPS</sequence>
<dbReference type="AlphaFoldDB" id="A0A0A0JXR4"/>
<proteinExistence type="predicted"/>
<dbReference type="InterPro" id="IPR028098">
    <property type="entry name" value="Glyco_trans_4-like_N"/>
</dbReference>
<comment type="caution">
    <text evidence="5">The sequence shown here is derived from an EMBL/GenBank/DDBJ whole genome shotgun (WGS) entry which is preliminary data.</text>
</comment>
<dbReference type="PANTHER" id="PTHR12526:SF595">
    <property type="entry name" value="BLL5217 PROTEIN"/>
    <property type="match status" value="1"/>
</dbReference>
<dbReference type="OrthoDB" id="9809227at2"/>
<protein>
    <submittedName>
        <fullName evidence="5">Galactosyltransferase</fullName>
    </submittedName>
</protein>
<keyword evidence="2 5" id="KW-0808">Transferase</keyword>
<evidence type="ECO:0000259" key="4">
    <source>
        <dbReference type="Pfam" id="PF13439"/>
    </source>
</evidence>
<dbReference type="RefSeq" id="WP_035933238.1">
    <property type="nucleotide sequence ID" value="NZ_AVPL01000006.1"/>
</dbReference>
<organism evidence="5 6">
    <name type="scientific">Knoellia aerolata DSM 18566</name>
    <dbReference type="NCBI Taxonomy" id="1385519"/>
    <lineage>
        <taxon>Bacteria</taxon>
        <taxon>Bacillati</taxon>
        <taxon>Actinomycetota</taxon>
        <taxon>Actinomycetes</taxon>
        <taxon>Micrococcales</taxon>
        <taxon>Intrasporangiaceae</taxon>
        <taxon>Knoellia</taxon>
    </lineage>
</organism>
<keyword evidence="1 5" id="KW-0328">Glycosyltransferase</keyword>
<gene>
    <name evidence="5" type="ORF">N801_00365</name>
</gene>
<feature type="domain" description="Glycosyltransferase subfamily 4-like N-terminal" evidence="4">
    <location>
        <begin position="19"/>
        <end position="174"/>
    </location>
</feature>
<dbReference type="EMBL" id="AVPL01000006">
    <property type="protein sequence ID" value="KGN42255.1"/>
    <property type="molecule type" value="Genomic_DNA"/>
</dbReference>
<dbReference type="GO" id="GO:0016757">
    <property type="term" value="F:glycosyltransferase activity"/>
    <property type="evidence" value="ECO:0007669"/>
    <property type="project" value="UniProtKB-KW"/>
</dbReference>
<evidence type="ECO:0000256" key="1">
    <source>
        <dbReference type="ARBA" id="ARBA00022676"/>
    </source>
</evidence>
<feature type="domain" description="Glycosyl transferase family 1" evidence="3">
    <location>
        <begin position="186"/>
        <end position="318"/>
    </location>
</feature>
<dbReference type="SUPFAM" id="SSF53756">
    <property type="entry name" value="UDP-Glycosyltransferase/glycogen phosphorylase"/>
    <property type="match status" value="1"/>
</dbReference>
<keyword evidence="6" id="KW-1185">Reference proteome</keyword>
<accession>A0A0A0JXR4</accession>
<dbReference type="Proteomes" id="UP000030013">
    <property type="component" value="Unassembled WGS sequence"/>
</dbReference>
<reference evidence="5 6" key="1">
    <citation type="submission" date="2013-08" db="EMBL/GenBank/DDBJ databases">
        <title>The genome sequence of Knoellia aerolata.</title>
        <authorList>
            <person name="Zhu W."/>
            <person name="Wang G."/>
        </authorList>
    </citation>
    <scope>NUCLEOTIDE SEQUENCE [LARGE SCALE GENOMIC DNA]</scope>
    <source>
        <strain evidence="5 6">DSM 18566</strain>
    </source>
</reference>